<comment type="caution">
    <text evidence="1">The sequence shown here is derived from an EMBL/GenBank/DDBJ whole genome shotgun (WGS) entry which is preliminary data.</text>
</comment>
<protein>
    <recommendedName>
        <fullName evidence="3">DUF1330 domain-containing protein</fullName>
    </recommendedName>
</protein>
<evidence type="ECO:0008006" key="3">
    <source>
        <dbReference type="Google" id="ProtNLM"/>
    </source>
</evidence>
<accession>N1VMF4</accession>
<organism evidence="1 2">
    <name type="scientific">Leptospira terpstrae serovar Hualin str. LT 11-33 = ATCC 700639</name>
    <dbReference type="NCBI Taxonomy" id="1257025"/>
    <lineage>
        <taxon>Bacteria</taxon>
        <taxon>Pseudomonadati</taxon>
        <taxon>Spirochaetota</taxon>
        <taxon>Spirochaetia</taxon>
        <taxon>Leptospirales</taxon>
        <taxon>Leptospiraceae</taxon>
        <taxon>Leptospira</taxon>
    </lineage>
</organism>
<dbReference type="STRING" id="1257025.LEP1GSC203_0538"/>
<evidence type="ECO:0000313" key="2">
    <source>
        <dbReference type="Proteomes" id="UP000012371"/>
    </source>
</evidence>
<gene>
    <name evidence="1" type="ORF">LEP1GSC203_0538</name>
</gene>
<sequence>MTPILTKYEGGFRYDFKILETLISEDQKPINRLFLIYFNNKESKDRFFKDPEYIKIKETFFTPSVESNTIISEYERYQ</sequence>
<keyword evidence="2" id="KW-1185">Reference proteome</keyword>
<dbReference type="AlphaFoldDB" id="N1VMF4"/>
<evidence type="ECO:0000313" key="1">
    <source>
        <dbReference type="EMBL" id="EMY60844.1"/>
    </source>
</evidence>
<dbReference type="Proteomes" id="UP000012371">
    <property type="component" value="Unassembled WGS sequence"/>
</dbReference>
<dbReference type="SUPFAM" id="SSF54909">
    <property type="entry name" value="Dimeric alpha+beta barrel"/>
    <property type="match status" value="1"/>
</dbReference>
<dbReference type="InterPro" id="IPR011008">
    <property type="entry name" value="Dimeric_a/b-barrel"/>
</dbReference>
<proteinExistence type="predicted"/>
<dbReference type="EMBL" id="AOGW02000011">
    <property type="protein sequence ID" value="EMY60844.1"/>
    <property type="molecule type" value="Genomic_DNA"/>
</dbReference>
<reference evidence="1" key="1">
    <citation type="submission" date="2013-03" db="EMBL/GenBank/DDBJ databases">
        <authorList>
            <person name="Harkins D.M."/>
            <person name="Durkin A.S."/>
            <person name="Brinkac L.M."/>
            <person name="Haft D.H."/>
            <person name="Selengut J.D."/>
            <person name="Sanka R."/>
            <person name="DePew J."/>
            <person name="Purushe J."/>
            <person name="Hartskeerl R.A."/>
            <person name="Ahmed A."/>
            <person name="van der Linden H."/>
            <person name="Goris M.G.A."/>
            <person name="Vinetz J.M."/>
            <person name="Sutton G.G."/>
            <person name="Nierman W.C."/>
            <person name="Fouts D.E."/>
        </authorList>
    </citation>
    <scope>NUCLEOTIDE SEQUENCE [LARGE SCALE GENOMIC DNA]</scope>
    <source>
        <strain evidence="1">LT 11-33</strain>
    </source>
</reference>
<name>N1VMF4_9LEPT</name>